<name>A0ACC2SKW3_9FUNG</name>
<sequence>MAHSKKSVNDVLSSSISGASYLISLQLFSRVLTFVLNQLVVKIVGSKIYGAAMVDFELLLSTILFLSREGFRCALLRADVENSVTTEQSSMTSRQSNLAYLPIPIGLLISAILIFFHFSGKTDDGDVPYYYVSASLYIGAAMIELLSEPFYILNLSRLNYPLRFKIEASAVFLKCLFTFVLSFGLFHVFGEASSEYAILSFGVSQLIYSLILLSGYLRFFISKEQSLFPRIEAGATGWKDSFDVELLSLSLTLSLQSFVKHLLTEGDKLLLALLNSAGAEKGRYSIAAHYGSLVARILFQPIEESGRGLFSKLLKDYKNDASSSKEDTDPVVAASNILGTILKFHVLLGFVFICFAPHYTATLFDLLLGPSWSKTNAPAILSVYCFYVPIMGINGITEAFVQAVAQPKELQSLSYAMTLFTAIFLGVGFGLVRILPSVAYAVIIANCLNLSLRIIWSMNYMVHYFSRFSTKAAAPIFKPSLVVPSGRIIIAFILSSALCNYSEGYFGFETLLGKIKHVLVGGICFIGVCGITFSDERKFLQDLKQLVGRPPKQTKVE</sequence>
<dbReference type="Proteomes" id="UP001165960">
    <property type="component" value="Unassembled WGS sequence"/>
</dbReference>
<organism evidence="1 2">
    <name type="scientific">Entomophthora muscae</name>
    <dbReference type="NCBI Taxonomy" id="34485"/>
    <lineage>
        <taxon>Eukaryota</taxon>
        <taxon>Fungi</taxon>
        <taxon>Fungi incertae sedis</taxon>
        <taxon>Zoopagomycota</taxon>
        <taxon>Entomophthoromycotina</taxon>
        <taxon>Entomophthoromycetes</taxon>
        <taxon>Entomophthorales</taxon>
        <taxon>Entomophthoraceae</taxon>
        <taxon>Entomophthora</taxon>
    </lineage>
</organism>
<dbReference type="EMBL" id="QTSX02004982">
    <property type="protein sequence ID" value="KAJ9063003.1"/>
    <property type="molecule type" value="Genomic_DNA"/>
</dbReference>
<accession>A0ACC2SKW3</accession>
<gene>
    <name evidence="1" type="primary">RFT1_1</name>
    <name evidence="1" type="ORF">DSO57_1004635</name>
</gene>
<evidence type="ECO:0000313" key="2">
    <source>
        <dbReference type="Proteomes" id="UP001165960"/>
    </source>
</evidence>
<keyword evidence="2" id="KW-1185">Reference proteome</keyword>
<evidence type="ECO:0000313" key="1">
    <source>
        <dbReference type="EMBL" id="KAJ9063003.1"/>
    </source>
</evidence>
<reference evidence="1" key="1">
    <citation type="submission" date="2022-04" db="EMBL/GenBank/DDBJ databases">
        <title>Genome of the entomopathogenic fungus Entomophthora muscae.</title>
        <authorList>
            <person name="Elya C."/>
            <person name="Lovett B.R."/>
            <person name="Lee E."/>
            <person name="Macias A.M."/>
            <person name="Hajek A.E."/>
            <person name="De Bivort B.L."/>
            <person name="Kasson M.T."/>
            <person name="De Fine Licht H.H."/>
            <person name="Stajich J.E."/>
        </authorList>
    </citation>
    <scope>NUCLEOTIDE SEQUENCE</scope>
    <source>
        <strain evidence="1">Berkeley</strain>
    </source>
</reference>
<protein>
    <submittedName>
        <fullName evidence="1">Oligosaccharide translocation protein rft1</fullName>
    </submittedName>
</protein>
<proteinExistence type="predicted"/>
<comment type="caution">
    <text evidence="1">The sequence shown here is derived from an EMBL/GenBank/DDBJ whole genome shotgun (WGS) entry which is preliminary data.</text>
</comment>